<dbReference type="EMBL" id="LT934118">
    <property type="protein sequence ID" value="VAI10971.1"/>
    <property type="molecule type" value="Genomic_DNA"/>
</dbReference>
<evidence type="ECO:0000259" key="7">
    <source>
        <dbReference type="PROSITE" id="PS50011"/>
    </source>
</evidence>
<organism evidence="8 9">
    <name type="scientific">Triticum turgidum subsp. durum</name>
    <name type="common">Durum wheat</name>
    <name type="synonym">Triticum durum</name>
    <dbReference type="NCBI Taxonomy" id="4567"/>
    <lineage>
        <taxon>Eukaryota</taxon>
        <taxon>Viridiplantae</taxon>
        <taxon>Streptophyta</taxon>
        <taxon>Embryophyta</taxon>
        <taxon>Tracheophyta</taxon>
        <taxon>Spermatophyta</taxon>
        <taxon>Magnoliopsida</taxon>
        <taxon>Liliopsida</taxon>
        <taxon>Poales</taxon>
        <taxon>Poaceae</taxon>
        <taxon>BOP clade</taxon>
        <taxon>Pooideae</taxon>
        <taxon>Triticodae</taxon>
        <taxon>Triticeae</taxon>
        <taxon>Triticinae</taxon>
        <taxon>Triticum</taxon>
    </lineage>
</organism>
<dbReference type="GO" id="GO:0004674">
    <property type="term" value="F:protein serine/threonine kinase activity"/>
    <property type="evidence" value="ECO:0007669"/>
    <property type="project" value="UniProtKB-KW"/>
</dbReference>
<dbReference type="PROSITE" id="PS00107">
    <property type="entry name" value="PROTEIN_KINASE_ATP"/>
    <property type="match status" value="1"/>
</dbReference>
<gene>
    <name evidence="8" type="ORF">TRITD_4Bv1G197200</name>
</gene>
<keyword evidence="1" id="KW-0808">Transferase</keyword>
<dbReference type="InterPro" id="IPR008271">
    <property type="entry name" value="Ser/Thr_kinase_AS"/>
</dbReference>
<keyword evidence="2 5" id="KW-0547">Nucleotide-binding</keyword>
<dbReference type="SMART" id="SM00220">
    <property type="entry name" value="S_TKc"/>
    <property type="match status" value="1"/>
</dbReference>
<dbReference type="Gene3D" id="1.10.510.10">
    <property type="entry name" value="Transferase(Phosphotransferase) domain 1"/>
    <property type="match status" value="1"/>
</dbReference>
<dbReference type="InterPro" id="IPR000719">
    <property type="entry name" value="Prot_kinase_dom"/>
</dbReference>
<evidence type="ECO:0000313" key="8">
    <source>
        <dbReference type="EMBL" id="VAI10971.1"/>
    </source>
</evidence>
<dbReference type="Gramene" id="TRITD4Bv1G197200.1">
    <property type="protein sequence ID" value="TRITD4Bv1G197200.1"/>
    <property type="gene ID" value="TRITD4Bv1G197200"/>
</dbReference>
<feature type="binding site" evidence="5">
    <location>
        <position position="73"/>
    </location>
    <ligand>
        <name>ATP</name>
        <dbReference type="ChEBI" id="CHEBI:30616"/>
    </ligand>
</feature>
<dbReference type="PROSITE" id="PS50011">
    <property type="entry name" value="PROTEIN_KINASE_DOM"/>
    <property type="match status" value="1"/>
</dbReference>
<comment type="similarity">
    <text evidence="6">Belongs to the protein kinase superfamily.</text>
</comment>
<keyword evidence="6" id="KW-0723">Serine/threonine-protein kinase</keyword>
<dbReference type="OMA" id="IFITIWH"/>
<evidence type="ECO:0000256" key="5">
    <source>
        <dbReference type="PROSITE-ProRule" id="PRU10141"/>
    </source>
</evidence>
<feature type="domain" description="Protein kinase" evidence="7">
    <location>
        <begin position="46"/>
        <end position="212"/>
    </location>
</feature>
<evidence type="ECO:0000256" key="6">
    <source>
        <dbReference type="RuleBase" id="RU000304"/>
    </source>
</evidence>
<evidence type="ECO:0000313" key="9">
    <source>
        <dbReference type="Proteomes" id="UP000324705"/>
    </source>
</evidence>
<dbReference type="InterPro" id="IPR011009">
    <property type="entry name" value="Kinase-like_dom_sf"/>
</dbReference>
<accession>A0A9R0TGY9</accession>
<dbReference type="GO" id="GO:0005524">
    <property type="term" value="F:ATP binding"/>
    <property type="evidence" value="ECO:0007669"/>
    <property type="project" value="UniProtKB-UniRule"/>
</dbReference>
<evidence type="ECO:0000256" key="4">
    <source>
        <dbReference type="ARBA" id="ARBA00022840"/>
    </source>
</evidence>
<dbReference type="PANTHER" id="PTHR45707">
    <property type="entry name" value="C2 CALCIUM/LIPID-BINDING PLANT PHOSPHORIBOSYLTRANSFERASE FAMILY PROTEIN"/>
    <property type="match status" value="1"/>
</dbReference>
<dbReference type="Proteomes" id="UP000324705">
    <property type="component" value="Chromosome 4B"/>
</dbReference>
<dbReference type="AlphaFoldDB" id="A0A9R0TGY9"/>
<protein>
    <recommendedName>
        <fullName evidence="7">Protein kinase domain-containing protein</fullName>
    </recommendedName>
</protein>
<dbReference type="Gene3D" id="3.30.200.20">
    <property type="entry name" value="Phosphorylase Kinase, domain 1"/>
    <property type="match status" value="1"/>
</dbReference>
<dbReference type="PANTHER" id="PTHR45707:SF50">
    <property type="entry name" value="VESICLE-ASSOCIATED PROTEIN 1-1"/>
    <property type="match status" value="1"/>
</dbReference>
<dbReference type="PROSITE" id="PS00108">
    <property type="entry name" value="PROTEIN_KINASE_ST"/>
    <property type="match status" value="1"/>
</dbReference>
<dbReference type="InterPro" id="IPR017441">
    <property type="entry name" value="Protein_kinase_ATP_BS"/>
</dbReference>
<evidence type="ECO:0000256" key="3">
    <source>
        <dbReference type="ARBA" id="ARBA00022777"/>
    </source>
</evidence>
<sequence>MNMEVHAIIRVEMESASNVLEHIVLDRSAEPTNLPLALLKHITEDFNDKQQIGCGGFGIVYKGDLQNSSVAVKRILNYHTINDESFNRETTSLISVQHKNIVRFLGYCANTENKAMKHSESGEPSKYIFAEMRERLLYFEYIKNGSLDRYLTDELRGLEWHTRYQIIRGICDGLVYLHTEKGIVHRDMKPENILLDDLMIPKITDFGIIKTP</sequence>
<keyword evidence="3" id="KW-0418">Kinase</keyword>
<keyword evidence="9" id="KW-1185">Reference proteome</keyword>
<evidence type="ECO:0000256" key="2">
    <source>
        <dbReference type="ARBA" id="ARBA00022741"/>
    </source>
</evidence>
<name>A0A9R0TGY9_TRITD</name>
<dbReference type="Pfam" id="PF00069">
    <property type="entry name" value="Pkinase"/>
    <property type="match status" value="1"/>
</dbReference>
<dbReference type="SUPFAM" id="SSF56112">
    <property type="entry name" value="Protein kinase-like (PK-like)"/>
    <property type="match status" value="1"/>
</dbReference>
<keyword evidence="4 5" id="KW-0067">ATP-binding</keyword>
<reference evidence="8 9" key="1">
    <citation type="submission" date="2017-09" db="EMBL/GenBank/DDBJ databases">
        <authorList>
            <consortium name="International Durum Wheat Genome Sequencing Consortium (IDWGSC)"/>
            <person name="Milanesi L."/>
        </authorList>
    </citation>
    <scope>NUCLEOTIDE SEQUENCE [LARGE SCALE GENOMIC DNA]</scope>
    <source>
        <strain evidence="9">cv. Svevo</strain>
    </source>
</reference>
<evidence type="ECO:0000256" key="1">
    <source>
        <dbReference type="ARBA" id="ARBA00022679"/>
    </source>
</evidence>
<proteinExistence type="inferred from homology"/>